<organism evidence="1 2">
    <name type="scientific">Vararia minispora EC-137</name>
    <dbReference type="NCBI Taxonomy" id="1314806"/>
    <lineage>
        <taxon>Eukaryota</taxon>
        <taxon>Fungi</taxon>
        <taxon>Dikarya</taxon>
        <taxon>Basidiomycota</taxon>
        <taxon>Agaricomycotina</taxon>
        <taxon>Agaricomycetes</taxon>
        <taxon>Russulales</taxon>
        <taxon>Lachnocladiaceae</taxon>
        <taxon>Vararia</taxon>
    </lineage>
</organism>
<name>A0ACB8QN09_9AGAM</name>
<sequence length="768" mass="84946">MEDFTTIDWIEDAIVERNRRLRIARDVHESQRGPNGKITSRWLWSQARRAFEAAQTWLIVSVVGALIGVNAAVISIVTEWLSDMKMGYCYDGWWLNEQFCCWEVESTEESPCDTWHPWSTVSAVRWFVYVLFAGLFAFVAAHLVRSVAKYAAGSGISEIKCIIAGFVMHGFLGFWTFVVKSLTLPLVIASGLSVGKEGPSVHLACTIANLVASLFKRFSRSHGRMRDVLTAASAAGVAVAFGSPIGGVLFSIEEMSPTFSIRTMWRSFLCALVATVTLSAMNPFRTGKLVLFQVTYDRDWHFFEMMFFVILGIFGGLYGAIVIKFNMQFAAFRRKHLANHAVAEAVVLACLTAMIGYFNRFLRIDMTESLAVLFRECESGGDYENLCQTSVQWPMVNSLFLATVIRIGLVIISYGSKVPAGIFVPSMAIGASFGRMVGIIVKAINREYPTSGIFAFCTPDVPCITPGTYAFLGAAAALSGVMRLTVTVVVIMFELTGALNYILPTMIVLLVTKAVGDMLGVRGIADEAIRFNGYPFLEKNDHFYDVPVSYVMRRDLHTLAADSLTLEQLETFLDSTSVNGFPIVASAGSSTLVGHIGRKELVHALDSCRRYVHLPRDARCVFVPSPNEEVDPLWSAVGVDDSDEPVLYATAVPGVIRLWPWVNQTPVTVSPRLPLEIVMQLFKRMGPRVILVEEYGALVGLCTVKDVLHLSPEELDTPRLSASWTRQGGFDGALEEMRGGLDGALESVVGRLREWQWAAQGWWRGRGR</sequence>
<reference evidence="1" key="2">
    <citation type="journal article" date="2022" name="New Phytol.">
        <title>Evolutionary transition to the ectomycorrhizal habit in the genomes of a hyperdiverse lineage of mushroom-forming fungi.</title>
        <authorList>
            <person name="Looney B."/>
            <person name="Miyauchi S."/>
            <person name="Morin E."/>
            <person name="Drula E."/>
            <person name="Courty P.E."/>
            <person name="Kohler A."/>
            <person name="Kuo A."/>
            <person name="LaButti K."/>
            <person name="Pangilinan J."/>
            <person name="Lipzen A."/>
            <person name="Riley R."/>
            <person name="Andreopoulos W."/>
            <person name="He G."/>
            <person name="Johnson J."/>
            <person name="Nolan M."/>
            <person name="Tritt A."/>
            <person name="Barry K.W."/>
            <person name="Grigoriev I.V."/>
            <person name="Nagy L.G."/>
            <person name="Hibbett D."/>
            <person name="Henrissat B."/>
            <person name="Matheny P.B."/>
            <person name="Labbe J."/>
            <person name="Martin F.M."/>
        </authorList>
    </citation>
    <scope>NUCLEOTIDE SEQUENCE</scope>
    <source>
        <strain evidence="1">EC-137</strain>
    </source>
</reference>
<comment type="caution">
    <text evidence="1">The sequence shown here is derived from an EMBL/GenBank/DDBJ whole genome shotgun (WGS) entry which is preliminary data.</text>
</comment>
<keyword evidence="2" id="KW-1185">Reference proteome</keyword>
<gene>
    <name evidence="1" type="ORF">K488DRAFT_78202</name>
</gene>
<protein>
    <submittedName>
        <fullName evidence="1">Voltage-gated chloride channel</fullName>
    </submittedName>
</protein>
<dbReference type="EMBL" id="MU273533">
    <property type="protein sequence ID" value="KAI0032895.1"/>
    <property type="molecule type" value="Genomic_DNA"/>
</dbReference>
<evidence type="ECO:0000313" key="2">
    <source>
        <dbReference type="Proteomes" id="UP000814128"/>
    </source>
</evidence>
<dbReference type="Proteomes" id="UP000814128">
    <property type="component" value="Unassembled WGS sequence"/>
</dbReference>
<reference evidence="1" key="1">
    <citation type="submission" date="2021-02" db="EMBL/GenBank/DDBJ databases">
        <authorList>
            <consortium name="DOE Joint Genome Institute"/>
            <person name="Ahrendt S."/>
            <person name="Looney B.P."/>
            <person name="Miyauchi S."/>
            <person name="Morin E."/>
            <person name="Drula E."/>
            <person name="Courty P.E."/>
            <person name="Chicoki N."/>
            <person name="Fauchery L."/>
            <person name="Kohler A."/>
            <person name="Kuo A."/>
            <person name="Labutti K."/>
            <person name="Pangilinan J."/>
            <person name="Lipzen A."/>
            <person name="Riley R."/>
            <person name="Andreopoulos W."/>
            <person name="He G."/>
            <person name="Johnson J."/>
            <person name="Barry K.W."/>
            <person name="Grigoriev I.V."/>
            <person name="Nagy L."/>
            <person name="Hibbett D."/>
            <person name="Henrissat B."/>
            <person name="Matheny P.B."/>
            <person name="Labbe J."/>
            <person name="Martin F."/>
        </authorList>
    </citation>
    <scope>NUCLEOTIDE SEQUENCE</scope>
    <source>
        <strain evidence="1">EC-137</strain>
    </source>
</reference>
<proteinExistence type="predicted"/>
<evidence type="ECO:0000313" key="1">
    <source>
        <dbReference type="EMBL" id="KAI0032895.1"/>
    </source>
</evidence>
<accession>A0ACB8QN09</accession>